<dbReference type="InterPro" id="IPR021215">
    <property type="entry name" value="DUF2752"/>
</dbReference>
<evidence type="ECO:0000313" key="3">
    <source>
        <dbReference type="Proteomes" id="UP000199820"/>
    </source>
</evidence>
<dbReference type="RefSeq" id="WP_074648707.1">
    <property type="nucleotide sequence ID" value="NZ_FOIL01000006.1"/>
</dbReference>
<evidence type="ECO:0000313" key="2">
    <source>
        <dbReference type="EMBL" id="SET13995.1"/>
    </source>
</evidence>
<sequence>MVSEKELRARKKRRDRVIMTISEIAIAGIIGLAVYEYAGLGIPCLFRTVTGFKCPGCGITHAIMALLRGNVAEAMQHNPVVVPLIPILGLYAGWRTYAYVKDGRTGFYRAEILFLIIILCILMVFGVVRNLEKIQPILNEWEEMAQR</sequence>
<evidence type="ECO:0000256" key="1">
    <source>
        <dbReference type="SAM" id="Phobius"/>
    </source>
</evidence>
<feature type="transmembrane region" description="Helical" evidence="1">
    <location>
        <begin position="112"/>
        <end position="131"/>
    </location>
</feature>
<keyword evidence="1" id="KW-0812">Transmembrane</keyword>
<protein>
    <recommendedName>
        <fullName evidence="4">DUF2752 domain-containing protein</fullName>
    </recommendedName>
</protein>
<dbReference type="Proteomes" id="UP000199820">
    <property type="component" value="Unassembled WGS sequence"/>
</dbReference>
<organism evidence="2 3">
    <name type="scientific">[Clostridium] aminophilum</name>
    <dbReference type="NCBI Taxonomy" id="1526"/>
    <lineage>
        <taxon>Bacteria</taxon>
        <taxon>Bacillati</taxon>
        <taxon>Bacillota</taxon>
        <taxon>Clostridia</taxon>
        <taxon>Lachnospirales</taxon>
        <taxon>Lachnospiraceae</taxon>
    </lineage>
</organism>
<evidence type="ECO:0008006" key="4">
    <source>
        <dbReference type="Google" id="ProtNLM"/>
    </source>
</evidence>
<feature type="transmembrane region" description="Helical" evidence="1">
    <location>
        <begin position="80"/>
        <end position="100"/>
    </location>
</feature>
<dbReference type="OrthoDB" id="9815897at2"/>
<keyword evidence="3" id="KW-1185">Reference proteome</keyword>
<dbReference type="EMBL" id="FOIL01000006">
    <property type="protein sequence ID" value="SET13995.1"/>
    <property type="molecule type" value="Genomic_DNA"/>
</dbReference>
<proteinExistence type="predicted"/>
<keyword evidence="1" id="KW-0472">Membrane</keyword>
<reference evidence="2 3" key="1">
    <citation type="submission" date="2016-10" db="EMBL/GenBank/DDBJ databases">
        <authorList>
            <person name="de Groot N.N."/>
        </authorList>
    </citation>
    <scope>NUCLEOTIDE SEQUENCE [LARGE SCALE GENOMIC DNA]</scope>
    <source>
        <strain evidence="2 3">KH1P1</strain>
    </source>
</reference>
<gene>
    <name evidence="2" type="ORF">SAMN04487771_10063</name>
</gene>
<accession>A0A1I0C3D8</accession>
<name>A0A1I0C3D8_9FIRM</name>
<dbReference type="Pfam" id="PF10825">
    <property type="entry name" value="DUF2752"/>
    <property type="match status" value="1"/>
</dbReference>
<dbReference type="AlphaFoldDB" id="A0A1I0C3D8"/>
<keyword evidence="1" id="KW-1133">Transmembrane helix</keyword>
<feature type="transmembrane region" description="Helical" evidence="1">
    <location>
        <begin position="17"/>
        <end position="38"/>
    </location>
</feature>